<dbReference type="EMBL" id="UOFN01000072">
    <property type="protein sequence ID" value="VAW76962.1"/>
    <property type="molecule type" value="Genomic_DNA"/>
</dbReference>
<proteinExistence type="predicted"/>
<dbReference type="Pfam" id="PF04371">
    <property type="entry name" value="PAD_porph"/>
    <property type="match status" value="1"/>
</dbReference>
<accession>A0A3B0YNZ1</accession>
<dbReference type="GO" id="GO:0009446">
    <property type="term" value="P:putrescine biosynthetic process"/>
    <property type="evidence" value="ECO:0007669"/>
    <property type="project" value="InterPro"/>
</dbReference>
<dbReference type="PANTHER" id="PTHR31377">
    <property type="entry name" value="AGMATINE DEIMINASE-RELATED"/>
    <property type="match status" value="1"/>
</dbReference>
<organism evidence="2">
    <name type="scientific">hydrothermal vent metagenome</name>
    <dbReference type="NCBI Taxonomy" id="652676"/>
    <lineage>
        <taxon>unclassified sequences</taxon>
        <taxon>metagenomes</taxon>
        <taxon>ecological metagenomes</taxon>
    </lineage>
</organism>
<dbReference type="SUPFAM" id="SSF55909">
    <property type="entry name" value="Pentein"/>
    <property type="match status" value="1"/>
</dbReference>
<dbReference type="InterPro" id="IPR007466">
    <property type="entry name" value="Peptidyl-Arg-deiminase_porph"/>
</dbReference>
<protein>
    <submittedName>
        <fullName evidence="2">Agmatine deiminase</fullName>
        <ecNumber evidence="2">3.5.3.12</ecNumber>
    </submittedName>
</protein>
<gene>
    <name evidence="2" type="ORF">MNBD_GAMMA15-983</name>
</gene>
<dbReference type="GO" id="GO:0047632">
    <property type="term" value="F:agmatine deiminase activity"/>
    <property type="evidence" value="ECO:0007669"/>
    <property type="project" value="UniProtKB-EC"/>
</dbReference>
<evidence type="ECO:0000256" key="1">
    <source>
        <dbReference type="ARBA" id="ARBA00022801"/>
    </source>
</evidence>
<dbReference type="EC" id="3.5.3.12" evidence="2"/>
<dbReference type="AlphaFoldDB" id="A0A3B0YNZ1"/>
<evidence type="ECO:0000313" key="2">
    <source>
        <dbReference type="EMBL" id="VAW76962.1"/>
    </source>
</evidence>
<name>A0A3B0YNZ1_9ZZZZ</name>
<sequence>MTASELRLPAEWEPQAGIMLTWPHTDSDWRDHLSVVEPVFLRIATEIAKREILLVNCFDEQIATRIHAHLHQQNIPQQNLVTAILPSDDSWARDHAPLTRLRDEHPELLDFTFNGWGNKYPAERDNAINRYLADAGVFGDTPFKPIDLVLEGGSIDSDGAGTLLTTRRCLMNPKRNPGLDDRIIEEHLGNLLGVKRVLWLENSVIEGDDTDGHIDMLARFVETGHIVYQHCNEPDYSAYANMQAMEAELRELQTIDGKPYRLTPLPWPSPKHNEAGMRLPASYANFLIINGAVLIPAYEDAQDDVAAELLKQCFPDRTIVQIPCLPLIQQFGSLHCVTMQFPAGVELRPANPG</sequence>
<dbReference type="Gene3D" id="3.75.10.10">
    <property type="entry name" value="L-arginine/glycine Amidinotransferase, Chain A"/>
    <property type="match status" value="1"/>
</dbReference>
<dbReference type="GO" id="GO:0004668">
    <property type="term" value="F:protein-arginine deiminase activity"/>
    <property type="evidence" value="ECO:0007669"/>
    <property type="project" value="InterPro"/>
</dbReference>
<dbReference type="PANTHER" id="PTHR31377:SF0">
    <property type="entry name" value="AGMATINE DEIMINASE-RELATED"/>
    <property type="match status" value="1"/>
</dbReference>
<reference evidence="2" key="1">
    <citation type="submission" date="2018-06" db="EMBL/GenBank/DDBJ databases">
        <authorList>
            <person name="Zhirakovskaya E."/>
        </authorList>
    </citation>
    <scope>NUCLEOTIDE SEQUENCE</scope>
</reference>
<keyword evidence="1 2" id="KW-0378">Hydrolase</keyword>